<dbReference type="PANTHER" id="PTHR43096">
    <property type="entry name" value="DNAJ HOMOLOG 1, MITOCHONDRIAL-RELATED"/>
    <property type="match status" value="1"/>
</dbReference>
<reference evidence="6 7" key="1">
    <citation type="submission" date="2017-06" db="EMBL/GenBank/DDBJ databases">
        <title>Complete genome sequence of Paenibacillus odorifer CBA7130.</title>
        <authorList>
            <person name="Nam Y.-D."/>
            <person name="Kang J."/>
            <person name="Chung W.-H."/>
        </authorList>
    </citation>
    <scope>NUCLEOTIDE SEQUENCE [LARGE SCALE GENOMIC DNA]</scope>
    <source>
        <strain evidence="6 7">CBA7130</strain>
    </source>
</reference>
<dbReference type="GO" id="GO:0042026">
    <property type="term" value="P:protein refolding"/>
    <property type="evidence" value="ECO:0007669"/>
    <property type="project" value="TreeGrafter"/>
</dbReference>
<evidence type="ECO:0000256" key="4">
    <source>
        <dbReference type="SAM" id="MobiDB-lite"/>
    </source>
</evidence>
<feature type="compositionally biased region" description="Low complexity" evidence="4">
    <location>
        <begin position="107"/>
        <end position="116"/>
    </location>
</feature>
<dbReference type="CDD" id="cd06257">
    <property type="entry name" value="DnaJ"/>
    <property type="match status" value="1"/>
</dbReference>
<feature type="region of interest" description="Disordered" evidence="4">
    <location>
        <begin position="338"/>
        <end position="359"/>
    </location>
</feature>
<dbReference type="AlphaFoldDB" id="A0AAD0P0W1"/>
<dbReference type="Pfam" id="PF00226">
    <property type="entry name" value="DnaJ"/>
    <property type="match status" value="1"/>
</dbReference>
<evidence type="ECO:0000256" key="3">
    <source>
        <dbReference type="ARBA" id="ARBA00023186"/>
    </source>
</evidence>
<gene>
    <name evidence="6" type="ORF">CD191_01465</name>
</gene>
<feature type="domain" description="J" evidence="5">
    <location>
        <begin position="28"/>
        <end position="92"/>
    </location>
</feature>
<organism evidence="6 7">
    <name type="scientific">Paenibacillus odorifer</name>
    <dbReference type="NCBI Taxonomy" id="189426"/>
    <lineage>
        <taxon>Bacteria</taxon>
        <taxon>Bacillati</taxon>
        <taxon>Bacillota</taxon>
        <taxon>Bacilli</taxon>
        <taxon>Bacillales</taxon>
        <taxon>Paenibacillaceae</taxon>
        <taxon>Paenibacillus</taxon>
    </lineage>
</organism>
<dbReference type="CDD" id="cd10747">
    <property type="entry name" value="DnaJ_C"/>
    <property type="match status" value="1"/>
</dbReference>
<dbReference type="EMBL" id="CP021965">
    <property type="protein sequence ID" value="AWV31396.1"/>
    <property type="molecule type" value="Genomic_DNA"/>
</dbReference>
<dbReference type="PROSITE" id="PS00636">
    <property type="entry name" value="DNAJ_1"/>
    <property type="match status" value="1"/>
</dbReference>
<dbReference type="SMART" id="SM00271">
    <property type="entry name" value="DnaJ"/>
    <property type="match status" value="1"/>
</dbReference>
<dbReference type="SUPFAM" id="SSF49493">
    <property type="entry name" value="HSP40/DnaJ peptide-binding domain"/>
    <property type="match status" value="2"/>
</dbReference>
<dbReference type="PROSITE" id="PS50076">
    <property type="entry name" value="DNAJ_2"/>
    <property type="match status" value="1"/>
</dbReference>
<dbReference type="PANTHER" id="PTHR43096:SF48">
    <property type="entry name" value="CHAPERONE PROTEIN DNAJ"/>
    <property type="match status" value="1"/>
</dbReference>
<sequence length="359" mass="38537">MVRLFSECNGGRYEIRDGKEEARVASKSYYDALGVSKKATKQEIKKAYQKLAKKWHPDVNKAPEAEAKFKEAAEAYEVLGNEDKRKLYDEELLYGAQRGRASGGAASGTSSWDSNFGGSGSGSGSWSSGTYSTGGSGISEEDLFGMFFGNRGSADRAGFDFFSGSGTGRANGNPWGEARSTMQAQLDITLEQAYKGATVRVQVSDKTVDVNIPPRSHEDTIIKIAGNTPGGDVLLALHILPHDIYEIRDGDLYGMVEIAPWQAVLGGEVKVPLPGGGPVKLKIPAGIQSGKTLRIPGKGLKRENGANGDILFGIEIVIPEPISEAEKNLYRKLADSSPFEARAKRQSTGTQRQKAKVGN</sequence>
<proteinExistence type="predicted"/>
<dbReference type="Gene3D" id="2.60.260.20">
    <property type="entry name" value="Urease metallochaperone UreE, N-terminal domain"/>
    <property type="match status" value="2"/>
</dbReference>
<dbReference type="Gene3D" id="1.10.287.110">
    <property type="entry name" value="DnaJ domain"/>
    <property type="match status" value="1"/>
</dbReference>
<feature type="region of interest" description="Disordered" evidence="4">
    <location>
        <begin position="100"/>
        <end position="133"/>
    </location>
</feature>
<protein>
    <recommendedName>
        <fullName evidence="5">J domain-containing protein</fullName>
    </recommendedName>
</protein>
<dbReference type="InterPro" id="IPR036869">
    <property type="entry name" value="J_dom_sf"/>
</dbReference>
<dbReference type="GO" id="GO:0005737">
    <property type="term" value="C:cytoplasm"/>
    <property type="evidence" value="ECO:0007669"/>
    <property type="project" value="TreeGrafter"/>
</dbReference>
<evidence type="ECO:0000256" key="2">
    <source>
        <dbReference type="ARBA" id="ARBA00023016"/>
    </source>
</evidence>
<keyword evidence="3" id="KW-0143">Chaperone</keyword>
<evidence type="ECO:0000259" key="5">
    <source>
        <dbReference type="PROSITE" id="PS50076"/>
    </source>
</evidence>
<evidence type="ECO:0000256" key="1">
    <source>
        <dbReference type="ARBA" id="ARBA00022705"/>
    </source>
</evidence>
<dbReference type="InterPro" id="IPR008971">
    <property type="entry name" value="HSP40/DnaJ_pept-bd"/>
</dbReference>
<dbReference type="InterPro" id="IPR001623">
    <property type="entry name" value="DnaJ_domain"/>
</dbReference>
<dbReference type="GO" id="GO:0006260">
    <property type="term" value="P:DNA replication"/>
    <property type="evidence" value="ECO:0007669"/>
    <property type="project" value="UniProtKB-KW"/>
</dbReference>
<keyword evidence="2" id="KW-0346">Stress response</keyword>
<dbReference type="GO" id="GO:0051082">
    <property type="term" value="F:unfolded protein binding"/>
    <property type="evidence" value="ECO:0007669"/>
    <property type="project" value="InterPro"/>
</dbReference>
<dbReference type="InterPro" id="IPR018253">
    <property type="entry name" value="DnaJ_domain_CS"/>
</dbReference>
<dbReference type="SUPFAM" id="SSF46565">
    <property type="entry name" value="Chaperone J-domain"/>
    <property type="match status" value="1"/>
</dbReference>
<dbReference type="Pfam" id="PF01556">
    <property type="entry name" value="DnaJ_C"/>
    <property type="match status" value="1"/>
</dbReference>
<dbReference type="Proteomes" id="UP000249163">
    <property type="component" value="Chromosome"/>
</dbReference>
<dbReference type="FunFam" id="2.60.260.20:FF:000013">
    <property type="entry name" value="DnaJ subfamily B member 11"/>
    <property type="match status" value="1"/>
</dbReference>
<evidence type="ECO:0000313" key="6">
    <source>
        <dbReference type="EMBL" id="AWV31396.1"/>
    </source>
</evidence>
<keyword evidence="1" id="KW-0235">DNA replication</keyword>
<dbReference type="InterPro" id="IPR002939">
    <property type="entry name" value="DnaJ_C"/>
</dbReference>
<evidence type="ECO:0000313" key="7">
    <source>
        <dbReference type="Proteomes" id="UP000249163"/>
    </source>
</evidence>
<dbReference type="PRINTS" id="PR00625">
    <property type="entry name" value="JDOMAIN"/>
</dbReference>
<accession>A0AAD0P0W1</accession>
<name>A0AAD0P0W1_9BACL</name>